<dbReference type="AlphaFoldDB" id="A0A380U1Y4"/>
<accession>A0A380U1Y4</accession>
<proteinExistence type="predicted"/>
<sequence length="122" mass="13611">MNWLVDVIVKVISIFAFMFIALVFFVILSNIGWLKVIAAVAVFLIVFSIIIYYTSKGPTPTLEDERIAQLNQEVSRPIIQATLAKQANETIDLGQIIKGKATFTDKNGNKQDLDIAVNLKLK</sequence>
<gene>
    <name evidence="2" type="ORF">NCTC10801_02237</name>
</gene>
<dbReference type="Proteomes" id="UP000254649">
    <property type="component" value="Unassembled WGS sequence"/>
</dbReference>
<evidence type="ECO:0000256" key="1">
    <source>
        <dbReference type="SAM" id="Phobius"/>
    </source>
</evidence>
<organism evidence="2 3">
    <name type="scientific">[Actinobacillus] rossii</name>
    <dbReference type="NCBI Taxonomy" id="123820"/>
    <lineage>
        <taxon>Bacteria</taxon>
        <taxon>Pseudomonadati</taxon>
        <taxon>Pseudomonadota</taxon>
        <taxon>Gammaproteobacteria</taxon>
        <taxon>Pasteurellales</taxon>
        <taxon>Pasteurellaceae</taxon>
    </lineage>
</organism>
<keyword evidence="1" id="KW-1133">Transmembrane helix</keyword>
<name>A0A380U1Y4_9PAST</name>
<evidence type="ECO:0000313" key="2">
    <source>
        <dbReference type="EMBL" id="SUT94542.1"/>
    </source>
</evidence>
<dbReference type="OrthoDB" id="5690671at2"/>
<keyword evidence="1" id="KW-0812">Transmembrane</keyword>
<keyword evidence="1" id="KW-0472">Membrane</keyword>
<feature type="transmembrane region" description="Helical" evidence="1">
    <location>
        <begin position="33"/>
        <end position="53"/>
    </location>
</feature>
<keyword evidence="3" id="KW-1185">Reference proteome</keyword>
<reference evidence="2 3" key="1">
    <citation type="submission" date="2018-06" db="EMBL/GenBank/DDBJ databases">
        <authorList>
            <consortium name="Pathogen Informatics"/>
            <person name="Doyle S."/>
        </authorList>
    </citation>
    <scope>NUCLEOTIDE SEQUENCE [LARGE SCALE GENOMIC DNA]</scope>
    <source>
        <strain evidence="2 3">NCTC10801</strain>
    </source>
</reference>
<evidence type="ECO:0000313" key="3">
    <source>
        <dbReference type="Proteomes" id="UP000254649"/>
    </source>
</evidence>
<feature type="transmembrane region" description="Helical" evidence="1">
    <location>
        <begin position="7"/>
        <end position="27"/>
    </location>
</feature>
<protein>
    <submittedName>
        <fullName evidence="2">Uncharacterized protein</fullName>
    </submittedName>
</protein>
<dbReference type="EMBL" id="UFRQ01000003">
    <property type="protein sequence ID" value="SUT94542.1"/>
    <property type="molecule type" value="Genomic_DNA"/>
</dbReference>